<dbReference type="Proteomes" id="UP000076532">
    <property type="component" value="Unassembled WGS sequence"/>
</dbReference>
<accession>A0A165YYE3</accession>
<protein>
    <submittedName>
        <fullName evidence="1">Uncharacterized protein</fullName>
    </submittedName>
</protein>
<name>A0A165YYE3_9AGAM</name>
<proteinExistence type="predicted"/>
<dbReference type="AlphaFoldDB" id="A0A165YYE3"/>
<keyword evidence="2" id="KW-1185">Reference proteome</keyword>
<dbReference type="EMBL" id="KV417687">
    <property type="protein sequence ID" value="KZP10049.1"/>
    <property type="molecule type" value="Genomic_DNA"/>
</dbReference>
<sequence length="121" mass="12871">MSPCAQALSPAPALPWHCANVMSHVHAAAAASTSAGLATVVDVTETVAPSATSTMRPMQPTASRQARVLNSRQFPHRALALMKLQHQSIAMQCLLTVDHHTVHVFLDNQNVVIAEVVTVVC</sequence>
<evidence type="ECO:0000313" key="2">
    <source>
        <dbReference type="Proteomes" id="UP000076532"/>
    </source>
</evidence>
<organism evidence="1 2">
    <name type="scientific">Athelia psychrophila</name>
    <dbReference type="NCBI Taxonomy" id="1759441"/>
    <lineage>
        <taxon>Eukaryota</taxon>
        <taxon>Fungi</taxon>
        <taxon>Dikarya</taxon>
        <taxon>Basidiomycota</taxon>
        <taxon>Agaricomycotina</taxon>
        <taxon>Agaricomycetes</taxon>
        <taxon>Agaricomycetidae</taxon>
        <taxon>Atheliales</taxon>
        <taxon>Atheliaceae</taxon>
        <taxon>Athelia</taxon>
    </lineage>
</organism>
<reference evidence="1 2" key="1">
    <citation type="journal article" date="2016" name="Mol. Biol. Evol.">
        <title>Comparative Genomics of Early-Diverging Mushroom-Forming Fungi Provides Insights into the Origins of Lignocellulose Decay Capabilities.</title>
        <authorList>
            <person name="Nagy L.G."/>
            <person name="Riley R."/>
            <person name="Tritt A."/>
            <person name="Adam C."/>
            <person name="Daum C."/>
            <person name="Floudas D."/>
            <person name="Sun H."/>
            <person name="Yadav J.S."/>
            <person name="Pangilinan J."/>
            <person name="Larsson K.H."/>
            <person name="Matsuura K."/>
            <person name="Barry K."/>
            <person name="Labutti K."/>
            <person name="Kuo R."/>
            <person name="Ohm R.A."/>
            <person name="Bhattacharya S.S."/>
            <person name="Shirouzu T."/>
            <person name="Yoshinaga Y."/>
            <person name="Martin F.M."/>
            <person name="Grigoriev I.V."/>
            <person name="Hibbett D.S."/>
        </authorList>
    </citation>
    <scope>NUCLEOTIDE SEQUENCE [LARGE SCALE GENOMIC DNA]</scope>
    <source>
        <strain evidence="1 2">CBS 109695</strain>
    </source>
</reference>
<gene>
    <name evidence="1" type="ORF">FIBSPDRAFT_900022</name>
</gene>
<evidence type="ECO:0000313" key="1">
    <source>
        <dbReference type="EMBL" id="KZP10049.1"/>
    </source>
</evidence>